<dbReference type="InterPro" id="IPR050237">
    <property type="entry name" value="ATP-dep_AMP-bd_enzyme"/>
</dbReference>
<dbReference type="InterPro" id="IPR000873">
    <property type="entry name" value="AMP-dep_synth/lig_dom"/>
</dbReference>
<dbReference type="Proteomes" id="UP000611500">
    <property type="component" value="Unassembled WGS sequence"/>
</dbReference>
<evidence type="ECO:0000313" key="8">
    <source>
        <dbReference type="EMBL" id="GHG99430.1"/>
    </source>
</evidence>
<name>A0A8J3HB55_9RHOB</name>
<sequence length="538" mass="59332">MGLEETMNTHINDDLAAGIRRARGQQLGDLLRRSAARSPNKLALVFRDHRDTFRELDEVVNRTANALAALGISKGERIALLSRNSRAFVILRFALARIGAVTTPVNFMLNAEDVAYILAHSGARGLICQDSLCDMAETALSMMDGGPDLLFSIDHAGDAVSDLWAPIEPLFDHPDASEPWVDVGPDDPIQMMYTSGTESRPKGAMLTSGALYAQYVTVITDGEMRADATELHCLPLFHCAQLDCFLTIDLYLGATSILHDGADPAAMLETIEREKVNKLFCPPTVWIALLRHPDFDTRDLSSLEQGYYGASIMPTAVIEELSARLPNMRLYNFYGQTEMAPCATILRPEEQLTKLGSAGRPGINVETRVVDDEGNPVPVGEVGEIVHRSPHLILGYYNDPEKTAEAFKGGWFHSGDLGRFDEDGYLYVVDRKKDMIKSGGENVASREVEEAIFRHPKIVEVAVFGVPHPKWIEAVTAVVVPKDGAILTVEEIDAYCRETLSHFKSPKHVSIRSALPKNASGKILKRELRLEFETIFDA</sequence>
<keyword evidence="2" id="KW-0436">Ligase</keyword>
<dbReference type="InterPro" id="IPR025110">
    <property type="entry name" value="AMP-bd_C"/>
</dbReference>
<dbReference type="Gene3D" id="3.30.300.30">
    <property type="match status" value="1"/>
</dbReference>
<dbReference type="PROSITE" id="PS00455">
    <property type="entry name" value="AMP_BINDING"/>
    <property type="match status" value="1"/>
</dbReference>
<dbReference type="Pfam" id="PF13193">
    <property type="entry name" value="AMP-binding_C"/>
    <property type="match status" value="1"/>
</dbReference>
<dbReference type="CDD" id="cd17631">
    <property type="entry name" value="FACL_FadD13-like"/>
    <property type="match status" value="1"/>
</dbReference>
<comment type="catalytic activity">
    <reaction evidence="3">
        <text>3-(methylsulfanyl)propanoate + ATP + CoA = 3-(methylsulfanyl)propanoyl-CoA + AMP + diphosphate</text>
        <dbReference type="Rhea" id="RHEA:43052"/>
        <dbReference type="ChEBI" id="CHEBI:30616"/>
        <dbReference type="ChEBI" id="CHEBI:33019"/>
        <dbReference type="ChEBI" id="CHEBI:49016"/>
        <dbReference type="ChEBI" id="CHEBI:57287"/>
        <dbReference type="ChEBI" id="CHEBI:82815"/>
        <dbReference type="ChEBI" id="CHEBI:456215"/>
        <dbReference type="EC" id="6.2.1.44"/>
    </reaction>
    <physiologicalReaction direction="left-to-right" evidence="3">
        <dbReference type="Rhea" id="RHEA:43053"/>
    </physiologicalReaction>
</comment>
<comment type="similarity">
    <text evidence="1">Belongs to the ATP-dependent AMP-binding enzyme family.</text>
</comment>
<accession>A0A8J3HB55</accession>
<evidence type="ECO:0000256" key="3">
    <source>
        <dbReference type="ARBA" id="ARBA00051915"/>
    </source>
</evidence>
<evidence type="ECO:0000259" key="7">
    <source>
        <dbReference type="Pfam" id="PF13193"/>
    </source>
</evidence>
<dbReference type="InterPro" id="IPR045851">
    <property type="entry name" value="AMP-bd_C_sf"/>
</dbReference>
<dbReference type="EC" id="6.2.1.44" evidence="4"/>
<dbReference type="Pfam" id="PF00501">
    <property type="entry name" value="AMP-binding"/>
    <property type="match status" value="1"/>
</dbReference>
<gene>
    <name evidence="8" type="ORF">GCM10010961_35400</name>
</gene>
<dbReference type="NCBIfam" id="NF006182">
    <property type="entry name" value="PRK08316.1"/>
    <property type="match status" value="1"/>
</dbReference>
<dbReference type="PANTHER" id="PTHR43767:SF1">
    <property type="entry name" value="NONRIBOSOMAL PEPTIDE SYNTHASE PES1 (EUROFUNG)-RELATED"/>
    <property type="match status" value="1"/>
</dbReference>
<evidence type="ECO:0000259" key="6">
    <source>
        <dbReference type="Pfam" id="PF00501"/>
    </source>
</evidence>
<evidence type="ECO:0000256" key="2">
    <source>
        <dbReference type="ARBA" id="ARBA00022598"/>
    </source>
</evidence>
<evidence type="ECO:0000256" key="5">
    <source>
        <dbReference type="ARBA" id="ARBA00067668"/>
    </source>
</evidence>
<keyword evidence="9" id="KW-1185">Reference proteome</keyword>
<dbReference type="GO" id="GO:0016878">
    <property type="term" value="F:acid-thiol ligase activity"/>
    <property type="evidence" value="ECO:0007669"/>
    <property type="project" value="UniProtKB-ARBA"/>
</dbReference>
<evidence type="ECO:0000313" key="9">
    <source>
        <dbReference type="Proteomes" id="UP000611500"/>
    </source>
</evidence>
<dbReference type="AlphaFoldDB" id="A0A8J3HB55"/>
<feature type="domain" description="AMP-binding enzyme C-terminal" evidence="7">
    <location>
        <begin position="447"/>
        <end position="522"/>
    </location>
</feature>
<proteinExistence type="inferred from homology"/>
<organism evidence="8 9">
    <name type="scientific">Pseudodonghicola xiamenensis</name>
    <dbReference type="NCBI Taxonomy" id="337702"/>
    <lineage>
        <taxon>Bacteria</taxon>
        <taxon>Pseudomonadati</taxon>
        <taxon>Pseudomonadota</taxon>
        <taxon>Alphaproteobacteria</taxon>
        <taxon>Rhodobacterales</taxon>
        <taxon>Paracoccaceae</taxon>
        <taxon>Pseudodonghicola</taxon>
    </lineage>
</organism>
<dbReference type="Gene3D" id="3.40.50.12780">
    <property type="entry name" value="N-terminal domain of ligase-like"/>
    <property type="match status" value="1"/>
</dbReference>
<protein>
    <recommendedName>
        <fullName evidence="5">3-methylmercaptopropionyl-CoA ligase</fullName>
        <ecNumber evidence="4">6.2.1.44</ecNumber>
    </recommendedName>
</protein>
<dbReference type="NCBIfam" id="NF004837">
    <property type="entry name" value="PRK06187.1"/>
    <property type="match status" value="1"/>
</dbReference>
<dbReference type="SUPFAM" id="SSF56801">
    <property type="entry name" value="Acetyl-CoA synthetase-like"/>
    <property type="match status" value="1"/>
</dbReference>
<feature type="domain" description="AMP-dependent synthetase/ligase" evidence="6">
    <location>
        <begin position="31"/>
        <end position="397"/>
    </location>
</feature>
<dbReference type="EMBL" id="BNAP01000023">
    <property type="protein sequence ID" value="GHG99430.1"/>
    <property type="molecule type" value="Genomic_DNA"/>
</dbReference>
<reference evidence="8" key="2">
    <citation type="submission" date="2020-09" db="EMBL/GenBank/DDBJ databases">
        <authorList>
            <person name="Sun Q."/>
            <person name="Zhou Y."/>
        </authorList>
    </citation>
    <scope>NUCLEOTIDE SEQUENCE</scope>
    <source>
        <strain evidence="8">CGMCC 1.7081</strain>
    </source>
</reference>
<dbReference type="PANTHER" id="PTHR43767">
    <property type="entry name" value="LONG-CHAIN-FATTY-ACID--COA LIGASE"/>
    <property type="match status" value="1"/>
</dbReference>
<dbReference type="InterPro" id="IPR020845">
    <property type="entry name" value="AMP-binding_CS"/>
</dbReference>
<dbReference type="InterPro" id="IPR042099">
    <property type="entry name" value="ANL_N_sf"/>
</dbReference>
<reference evidence="8" key="1">
    <citation type="journal article" date="2014" name="Int. J. Syst. Evol. Microbiol.">
        <title>Complete genome sequence of Corynebacterium casei LMG S-19264T (=DSM 44701T), isolated from a smear-ripened cheese.</title>
        <authorList>
            <consortium name="US DOE Joint Genome Institute (JGI-PGF)"/>
            <person name="Walter F."/>
            <person name="Albersmeier A."/>
            <person name="Kalinowski J."/>
            <person name="Ruckert C."/>
        </authorList>
    </citation>
    <scope>NUCLEOTIDE SEQUENCE</scope>
    <source>
        <strain evidence="8">CGMCC 1.7081</strain>
    </source>
</reference>
<evidence type="ECO:0000256" key="4">
    <source>
        <dbReference type="ARBA" id="ARBA00066616"/>
    </source>
</evidence>
<evidence type="ECO:0000256" key="1">
    <source>
        <dbReference type="ARBA" id="ARBA00006432"/>
    </source>
</evidence>
<dbReference type="FunFam" id="3.30.300.30:FF:000008">
    <property type="entry name" value="2,3-dihydroxybenzoate-AMP ligase"/>
    <property type="match status" value="1"/>
</dbReference>
<comment type="caution">
    <text evidence="8">The sequence shown here is derived from an EMBL/GenBank/DDBJ whole genome shotgun (WGS) entry which is preliminary data.</text>
</comment>